<sequence length="283" mass="27297">MARHRWAAGPDASSSDPSANHGDGSGLPVPRPARIRFRIAAGAAVVVAGAALGTGIARVAGADLDRDVAQVVASVPLASDGAAPNQADRSFPATPPEQASRQVSTPAAGGSGPQPPGTAPPGASAAAMLVVHVAGAVARPGIVRLPAGARVFEALAAAGGATKNADDSALNLAAPVADGQQIFVPAPGQPPPGPQQAVPGGSGPPADGQVPPPGAGTPAAAKININTAGAEELTSLPGIGPVLAGRIVDFRQQHGAFASPADLDAVPGIGPGLLDGLLDLVTV</sequence>
<evidence type="ECO:0000256" key="1">
    <source>
        <dbReference type="SAM" id="MobiDB-lite"/>
    </source>
</evidence>
<protein>
    <submittedName>
        <fullName evidence="3">Helix-hairpin-helix domain-containing protein</fullName>
    </submittedName>
</protein>
<gene>
    <name evidence="3" type="ORF">LVY72_09955</name>
</gene>
<dbReference type="SMART" id="SM00278">
    <property type="entry name" value="HhH1"/>
    <property type="match status" value="2"/>
</dbReference>
<reference evidence="3" key="1">
    <citation type="submission" date="2022-01" db="EMBL/GenBank/DDBJ databases">
        <authorList>
            <person name="Jo J.-H."/>
            <person name="Im W.-T."/>
        </authorList>
    </citation>
    <scope>NUCLEOTIDE SEQUENCE</scope>
    <source>
        <strain evidence="3">I2-34</strain>
    </source>
</reference>
<keyword evidence="4" id="KW-1185">Reference proteome</keyword>
<evidence type="ECO:0000259" key="2">
    <source>
        <dbReference type="SMART" id="SM00278"/>
    </source>
</evidence>
<accession>A0ABS9L6E7</accession>
<dbReference type="InterPro" id="IPR010994">
    <property type="entry name" value="RuvA_2-like"/>
</dbReference>
<name>A0ABS9L6E7_9MICC</name>
<dbReference type="Pfam" id="PF12836">
    <property type="entry name" value="HHH_3"/>
    <property type="match status" value="1"/>
</dbReference>
<dbReference type="InterPro" id="IPR003583">
    <property type="entry name" value="Hlx-hairpin-Hlx_DNA-bd_motif"/>
</dbReference>
<feature type="region of interest" description="Disordered" evidence="1">
    <location>
        <begin position="80"/>
        <end position="123"/>
    </location>
</feature>
<organism evidence="3 4">
    <name type="scientific">Arthrobacter hankyongi</name>
    <dbReference type="NCBI Taxonomy" id="2904801"/>
    <lineage>
        <taxon>Bacteria</taxon>
        <taxon>Bacillati</taxon>
        <taxon>Actinomycetota</taxon>
        <taxon>Actinomycetes</taxon>
        <taxon>Micrococcales</taxon>
        <taxon>Micrococcaceae</taxon>
        <taxon>Arthrobacter</taxon>
    </lineage>
</organism>
<dbReference type="Proteomes" id="UP001165368">
    <property type="component" value="Unassembled WGS sequence"/>
</dbReference>
<dbReference type="PANTHER" id="PTHR21180:SF32">
    <property type="entry name" value="ENDONUCLEASE_EXONUCLEASE_PHOSPHATASE FAMILY DOMAIN-CONTAINING PROTEIN 1"/>
    <property type="match status" value="1"/>
</dbReference>
<dbReference type="PANTHER" id="PTHR21180">
    <property type="entry name" value="ENDONUCLEASE/EXONUCLEASE/PHOSPHATASE FAMILY DOMAIN-CONTAINING PROTEIN 1"/>
    <property type="match status" value="1"/>
</dbReference>
<feature type="compositionally biased region" description="Low complexity" evidence="1">
    <location>
        <begin position="7"/>
        <end position="19"/>
    </location>
</feature>
<dbReference type="Gene3D" id="3.10.560.10">
    <property type="entry name" value="Outer membrane lipoprotein wza domain like"/>
    <property type="match status" value="1"/>
</dbReference>
<comment type="caution">
    <text evidence="3">The sequence shown here is derived from an EMBL/GenBank/DDBJ whole genome shotgun (WGS) entry which is preliminary data.</text>
</comment>
<evidence type="ECO:0000313" key="4">
    <source>
        <dbReference type="Proteomes" id="UP001165368"/>
    </source>
</evidence>
<evidence type="ECO:0000313" key="3">
    <source>
        <dbReference type="EMBL" id="MCG2622242.1"/>
    </source>
</evidence>
<feature type="domain" description="Helix-hairpin-helix DNA-binding motif class 1" evidence="2">
    <location>
        <begin position="261"/>
        <end position="280"/>
    </location>
</feature>
<feature type="domain" description="Helix-hairpin-helix DNA-binding motif class 1" evidence="2">
    <location>
        <begin position="231"/>
        <end position="250"/>
    </location>
</feature>
<dbReference type="SUPFAM" id="SSF47781">
    <property type="entry name" value="RuvA domain 2-like"/>
    <property type="match status" value="1"/>
</dbReference>
<feature type="region of interest" description="Disordered" evidence="1">
    <location>
        <begin position="182"/>
        <end position="217"/>
    </location>
</feature>
<dbReference type="InterPro" id="IPR051675">
    <property type="entry name" value="Endo/Exo/Phosphatase_dom_1"/>
</dbReference>
<dbReference type="RefSeq" id="WP_237820343.1">
    <property type="nucleotide sequence ID" value="NZ_JAKLTQ010000005.1"/>
</dbReference>
<dbReference type="InterPro" id="IPR019554">
    <property type="entry name" value="Soluble_ligand-bd"/>
</dbReference>
<proteinExistence type="predicted"/>
<dbReference type="Gene3D" id="1.10.150.320">
    <property type="entry name" value="Photosystem II 12 kDa extrinsic protein"/>
    <property type="match status" value="1"/>
</dbReference>
<dbReference type="EMBL" id="JAKLTQ010000005">
    <property type="protein sequence ID" value="MCG2622242.1"/>
    <property type="molecule type" value="Genomic_DNA"/>
</dbReference>
<feature type="region of interest" description="Disordered" evidence="1">
    <location>
        <begin position="1"/>
        <end position="30"/>
    </location>
</feature>
<dbReference type="Pfam" id="PF10531">
    <property type="entry name" value="SLBB"/>
    <property type="match status" value="1"/>
</dbReference>